<proteinExistence type="predicted"/>
<dbReference type="RefSeq" id="XP_020075704.1">
    <property type="nucleotide sequence ID" value="XM_020224024.1"/>
</dbReference>
<reference evidence="3" key="1">
    <citation type="submission" date="2016-05" db="EMBL/GenBank/DDBJ databases">
        <title>Comparative genomics of biotechnologically important yeasts.</title>
        <authorList>
            <consortium name="DOE Joint Genome Institute"/>
            <person name="Riley R."/>
            <person name="Haridas S."/>
            <person name="Wolfe K.H."/>
            <person name="Lopes M.R."/>
            <person name="Hittinger C.T."/>
            <person name="Goker M."/>
            <person name="Salamov A."/>
            <person name="Wisecaver J."/>
            <person name="Long T.M."/>
            <person name="Aerts A.L."/>
            <person name="Barry K."/>
            <person name="Choi C."/>
            <person name="Clum A."/>
            <person name="Coughlan A.Y."/>
            <person name="Deshpande S."/>
            <person name="Douglass A.P."/>
            <person name="Hanson S.J."/>
            <person name="Klenk H.-P."/>
            <person name="Labutti K."/>
            <person name="Lapidus A."/>
            <person name="Lindquist E."/>
            <person name="Lipzen A."/>
            <person name="Meier-Kolthoff J.P."/>
            <person name="Ohm R.A."/>
            <person name="Otillar R.P."/>
            <person name="Pangilinan J."/>
            <person name="Peng Y."/>
            <person name="Rokas A."/>
            <person name="Rosa C.A."/>
            <person name="Scheuner C."/>
            <person name="Sibirny A.A."/>
            <person name="Slot J.C."/>
            <person name="Stielow J.B."/>
            <person name="Sun H."/>
            <person name="Kurtzman C.P."/>
            <person name="Blackwell M."/>
            <person name="Grigoriev I.V."/>
            <person name="Jeffries T.W."/>
        </authorList>
    </citation>
    <scope>NUCLEOTIDE SEQUENCE [LARGE SCALE GENOMIC DNA]</scope>
    <source>
        <strain evidence="3">NRRL Y-1933</strain>
    </source>
</reference>
<name>A0A1E4RH89_9ASCO</name>
<dbReference type="AlphaFoldDB" id="A0A1E4RH89"/>
<feature type="transmembrane region" description="Helical" evidence="1">
    <location>
        <begin position="53"/>
        <end position="73"/>
    </location>
</feature>
<feature type="transmembrane region" description="Helical" evidence="1">
    <location>
        <begin position="232"/>
        <end position="253"/>
    </location>
</feature>
<feature type="transmembrane region" description="Helical" evidence="1">
    <location>
        <begin position="125"/>
        <end position="146"/>
    </location>
</feature>
<keyword evidence="3" id="KW-1185">Reference proteome</keyword>
<evidence type="ECO:0000313" key="2">
    <source>
        <dbReference type="EMBL" id="ODV66637.1"/>
    </source>
</evidence>
<dbReference type="PANTHER" id="PTHR34391:SF1">
    <property type="entry name" value="UPF0658 GOLGI APPARATUS MEMBRANE PROTEIN C1952.10C-RELATED"/>
    <property type="match status" value="1"/>
</dbReference>
<feature type="transmembrane region" description="Helical" evidence="1">
    <location>
        <begin position="176"/>
        <end position="199"/>
    </location>
</feature>
<dbReference type="EMBL" id="KV454542">
    <property type="protein sequence ID" value="ODV66637.1"/>
    <property type="molecule type" value="Genomic_DNA"/>
</dbReference>
<dbReference type="OrthoDB" id="2448307at2759"/>
<dbReference type="PANTHER" id="PTHR34391">
    <property type="entry name" value="UPF0658 GOLGI APPARATUS MEMBRANE PROTEIN C1952.10C-RELATED"/>
    <property type="match status" value="1"/>
</dbReference>
<keyword evidence="1" id="KW-0812">Transmembrane</keyword>
<dbReference type="GeneID" id="30998573"/>
<feature type="transmembrane region" description="Helical" evidence="1">
    <location>
        <begin position="279"/>
        <end position="301"/>
    </location>
</feature>
<feature type="transmembrane region" description="Helical" evidence="1">
    <location>
        <begin position="80"/>
        <end position="99"/>
    </location>
</feature>
<feature type="transmembrane region" description="Helical" evidence="1">
    <location>
        <begin position="12"/>
        <end position="37"/>
    </location>
</feature>
<protein>
    <submittedName>
        <fullName evidence="2">Uncharacterized protein</fullName>
    </submittedName>
</protein>
<dbReference type="Proteomes" id="UP000095085">
    <property type="component" value="Unassembled WGS sequence"/>
</dbReference>
<keyword evidence="1" id="KW-0472">Membrane</keyword>
<feature type="non-terminal residue" evidence="2">
    <location>
        <position position="1"/>
    </location>
</feature>
<feature type="transmembrane region" description="Helical" evidence="1">
    <location>
        <begin position="205"/>
        <end position="225"/>
    </location>
</feature>
<sequence>SKELDNRYRRASHLFLATSVFSALLILVFECYIYAVINIHKKKFNSKERYAEILIYLSLFIFAAFYQVLLTIIGLKTKNMLLLAMLCIFYGCMLIYTGIQFEEVGFSISNGLSPSWQQSTRGTNIATIVVIALTLVSQVYMIFGVLRKNVKWFRYKKIGGDLHIKKMYTIFQIHRALLIFDFFFFIGFTVQFIVIMIANKKSLEFILTVCVLPLTILVLFASDFATTREIKLLTICTISLFLMSCAYVLFKIIRLYTKYSSAYNIGVTPGSYFPGRKSLVTFGIITLILLLLTVTIECIMLKNYNHGLLPLVSTYYSKMPFHN</sequence>
<gene>
    <name evidence="2" type="ORF">HYPBUDRAFT_98957</name>
</gene>
<feature type="non-terminal residue" evidence="2">
    <location>
        <position position="323"/>
    </location>
</feature>
<evidence type="ECO:0000313" key="3">
    <source>
        <dbReference type="Proteomes" id="UP000095085"/>
    </source>
</evidence>
<evidence type="ECO:0000256" key="1">
    <source>
        <dbReference type="SAM" id="Phobius"/>
    </source>
</evidence>
<dbReference type="InterPro" id="IPR040410">
    <property type="entry name" value="UPF0658_Golgi"/>
</dbReference>
<accession>A0A1E4RH89</accession>
<organism evidence="2 3">
    <name type="scientific">Hyphopichia burtonii NRRL Y-1933</name>
    <dbReference type="NCBI Taxonomy" id="984485"/>
    <lineage>
        <taxon>Eukaryota</taxon>
        <taxon>Fungi</taxon>
        <taxon>Dikarya</taxon>
        <taxon>Ascomycota</taxon>
        <taxon>Saccharomycotina</taxon>
        <taxon>Pichiomycetes</taxon>
        <taxon>Debaryomycetaceae</taxon>
        <taxon>Hyphopichia</taxon>
    </lineage>
</organism>
<dbReference type="GO" id="GO:0005794">
    <property type="term" value="C:Golgi apparatus"/>
    <property type="evidence" value="ECO:0007669"/>
    <property type="project" value="TreeGrafter"/>
</dbReference>
<keyword evidence="1" id="KW-1133">Transmembrane helix</keyword>